<keyword evidence="5" id="KW-0418">Kinase</keyword>
<dbReference type="InterPro" id="IPR000719">
    <property type="entry name" value="Prot_kinase_dom"/>
</dbReference>
<evidence type="ECO:0000256" key="1">
    <source>
        <dbReference type="ARBA" id="ARBA00012513"/>
    </source>
</evidence>
<dbReference type="Gene3D" id="1.10.510.10">
    <property type="entry name" value="Transferase(Phosphotransferase) domain 1"/>
    <property type="match status" value="1"/>
</dbReference>
<dbReference type="PROSITE" id="PS50011">
    <property type="entry name" value="PROTEIN_KINASE_DOM"/>
    <property type="match status" value="1"/>
</dbReference>
<dbReference type="CTD" id="169436"/>
<keyword evidence="2" id="KW-0723">Serine/threonine-protein kinase</keyword>
<keyword evidence="13" id="KW-1185">Reference proteome</keyword>
<dbReference type="KEGG" id="gfr:102039070"/>
<dbReference type="GeneID" id="102039070"/>
<dbReference type="RefSeq" id="XP_005421321.1">
    <property type="nucleotide sequence ID" value="XM_005421264.1"/>
</dbReference>
<evidence type="ECO:0000256" key="6">
    <source>
        <dbReference type="ARBA" id="ARBA00022840"/>
    </source>
</evidence>
<dbReference type="InterPro" id="IPR011989">
    <property type="entry name" value="ARM-like"/>
</dbReference>
<dbReference type="EC" id="2.7.11.1" evidence="1"/>
<evidence type="ECO:0000256" key="11">
    <source>
        <dbReference type="ARBA" id="ARBA00081628"/>
    </source>
</evidence>
<accession>A0A6I9HHE3</accession>
<evidence type="ECO:0000313" key="13">
    <source>
        <dbReference type="Proteomes" id="UP000504602"/>
    </source>
</evidence>
<evidence type="ECO:0000256" key="4">
    <source>
        <dbReference type="ARBA" id="ARBA00022741"/>
    </source>
</evidence>
<dbReference type="GO" id="GO:0005524">
    <property type="term" value="F:ATP binding"/>
    <property type="evidence" value="ECO:0007669"/>
    <property type="project" value="UniProtKB-KW"/>
</dbReference>
<dbReference type="InParanoid" id="A0A6I9HHE3"/>
<dbReference type="FunFam" id="1.25.10.10:FF:000579">
    <property type="entry name" value="Serine/threonine kinase like domain containing 1"/>
    <property type="match status" value="1"/>
</dbReference>
<evidence type="ECO:0000256" key="5">
    <source>
        <dbReference type="ARBA" id="ARBA00022777"/>
    </source>
</evidence>
<sequence length="646" mass="72325">MEKYEVLEQLQPGALGTVLVAQLRTDQAAQKKYAIKQVECIDRHQANVALKEAMDLLKLCHVNICTYKELFLTWNNEVSSLFLCLVMQHSGQGDLSALIREKRQKSEKISNMVVQKLLGQMVDALFYIHKQNIWHRNLKPSNILVTGEPSFMLTDFSTETLMNDELKWKIRVEEESKSWMAPETFGFSFTEKSDIWSLGCVLLDMMSCFVLNAEEIKSLLQGIRGDSSCLERVLTLIQDGERNYLPFFPLLLMMLQIEPSMRPTTRDLVTDPFVGKCLTFAGETSIKLKKSLPPTITDELLQGGVESVLEFMQASWDVEEVQAEGIQYLASFVEDKTAFPYLLTCTEVITLAMKVHTDSLDLQVEGCTLLLEILSQALKQGVMMALDESVASCLLHTVRKHSENEEFLSMLCTLLMMVSASEVAAENLRKVGIIPDLVSILRRFLHNDKICFSCCAVLWSLAVSGNSEDNTDQAVLASALPVTSAVLQEHLQNGVVAESACSALWALALQGCLADSDYEPTAALLLDALRMNPERAKLVQNGCLALASLVRLSETAALAILLDSKGSGTELIKEEYHLHSHEPGVAEALCLLMNEMVQYDEVMLNMRSQKMEKLLCEIKLQFPFSTEIQTLVDATLLKLRKEKRFV</sequence>
<dbReference type="Proteomes" id="UP000504602">
    <property type="component" value="Unplaced"/>
</dbReference>
<dbReference type="PANTHER" id="PTHR24363">
    <property type="entry name" value="SERINE/THREONINE PROTEIN KINASE"/>
    <property type="match status" value="1"/>
</dbReference>
<evidence type="ECO:0000256" key="9">
    <source>
        <dbReference type="ARBA" id="ARBA00072818"/>
    </source>
</evidence>
<dbReference type="PANTHER" id="PTHR24363:SF0">
    <property type="entry name" value="SERINE_THREONINE KINASE LIKE DOMAIN CONTAINING 1"/>
    <property type="match status" value="1"/>
</dbReference>
<evidence type="ECO:0000259" key="12">
    <source>
        <dbReference type="PROSITE" id="PS50011"/>
    </source>
</evidence>
<evidence type="ECO:0000256" key="3">
    <source>
        <dbReference type="ARBA" id="ARBA00022679"/>
    </source>
</evidence>
<dbReference type="SUPFAM" id="SSF56112">
    <property type="entry name" value="Protein kinase-like (PK-like)"/>
    <property type="match status" value="1"/>
</dbReference>
<evidence type="ECO:0000313" key="14">
    <source>
        <dbReference type="RefSeq" id="XP_005421321.1"/>
    </source>
</evidence>
<protein>
    <recommendedName>
        <fullName evidence="9">Serine/threonine kinase-like domain-containing protein STKLD1</fullName>
        <ecNumber evidence="1">2.7.11.1</ecNumber>
    </recommendedName>
    <alternativeName>
        <fullName evidence="11">Serine/threonine kinase-like domain-containing protein 1</fullName>
    </alternativeName>
    <alternativeName>
        <fullName evidence="10">Sugen kinase 071</fullName>
    </alternativeName>
</protein>
<dbReference type="InterPro" id="IPR000225">
    <property type="entry name" value="Armadillo"/>
</dbReference>
<proteinExistence type="predicted"/>
<evidence type="ECO:0000256" key="10">
    <source>
        <dbReference type="ARBA" id="ARBA00079669"/>
    </source>
</evidence>
<name>A0A6I9HHE3_GEOFO</name>
<dbReference type="Gene3D" id="1.25.10.10">
    <property type="entry name" value="Leucine-rich Repeat Variant"/>
    <property type="match status" value="1"/>
</dbReference>
<evidence type="ECO:0000256" key="2">
    <source>
        <dbReference type="ARBA" id="ARBA00022527"/>
    </source>
</evidence>
<dbReference type="OrthoDB" id="248923at2759"/>
<organism evidence="13 14">
    <name type="scientific">Geospiza fortis</name>
    <name type="common">Medium ground-finch</name>
    <dbReference type="NCBI Taxonomy" id="48883"/>
    <lineage>
        <taxon>Eukaryota</taxon>
        <taxon>Metazoa</taxon>
        <taxon>Chordata</taxon>
        <taxon>Craniata</taxon>
        <taxon>Vertebrata</taxon>
        <taxon>Euteleostomi</taxon>
        <taxon>Archelosauria</taxon>
        <taxon>Archosauria</taxon>
        <taxon>Dinosauria</taxon>
        <taxon>Saurischia</taxon>
        <taxon>Theropoda</taxon>
        <taxon>Coelurosauria</taxon>
        <taxon>Aves</taxon>
        <taxon>Neognathae</taxon>
        <taxon>Neoaves</taxon>
        <taxon>Telluraves</taxon>
        <taxon>Australaves</taxon>
        <taxon>Passeriformes</taxon>
        <taxon>Thraupidae</taxon>
        <taxon>Geospiza</taxon>
    </lineage>
</organism>
<evidence type="ECO:0000256" key="7">
    <source>
        <dbReference type="ARBA" id="ARBA00047899"/>
    </source>
</evidence>
<dbReference type="Pfam" id="PF00069">
    <property type="entry name" value="Pkinase"/>
    <property type="match status" value="1"/>
</dbReference>
<dbReference type="GO" id="GO:0004674">
    <property type="term" value="F:protein serine/threonine kinase activity"/>
    <property type="evidence" value="ECO:0007669"/>
    <property type="project" value="UniProtKB-KW"/>
</dbReference>
<feature type="domain" description="Protein kinase" evidence="12">
    <location>
        <begin position="4"/>
        <end position="274"/>
    </location>
</feature>
<keyword evidence="3" id="KW-0808">Transferase</keyword>
<dbReference type="CDD" id="cd00180">
    <property type="entry name" value="PKc"/>
    <property type="match status" value="1"/>
</dbReference>
<reference evidence="14" key="1">
    <citation type="submission" date="2025-08" db="UniProtKB">
        <authorList>
            <consortium name="RefSeq"/>
        </authorList>
    </citation>
    <scope>IDENTIFICATION</scope>
</reference>
<keyword evidence="6" id="KW-0067">ATP-binding</keyword>
<comment type="catalytic activity">
    <reaction evidence="8">
        <text>L-seryl-[protein] + ATP = O-phospho-L-seryl-[protein] + ADP + H(+)</text>
        <dbReference type="Rhea" id="RHEA:17989"/>
        <dbReference type="Rhea" id="RHEA-COMP:9863"/>
        <dbReference type="Rhea" id="RHEA-COMP:11604"/>
        <dbReference type="ChEBI" id="CHEBI:15378"/>
        <dbReference type="ChEBI" id="CHEBI:29999"/>
        <dbReference type="ChEBI" id="CHEBI:30616"/>
        <dbReference type="ChEBI" id="CHEBI:83421"/>
        <dbReference type="ChEBI" id="CHEBI:456216"/>
        <dbReference type="EC" id="2.7.11.1"/>
    </reaction>
</comment>
<dbReference type="InterPro" id="IPR011009">
    <property type="entry name" value="Kinase-like_dom_sf"/>
</dbReference>
<gene>
    <name evidence="14" type="primary">STKLD1</name>
</gene>
<comment type="catalytic activity">
    <reaction evidence="7">
        <text>L-threonyl-[protein] + ATP = O-phospho-L-threonyl-[protein] + ADP + H(+)</text>
        <dbReference type="Rhea" id="RHEA:46608"/>
        <dbReference type="Rhea" id="RHEA-COMP:11060"/>
        <dbReference type="Rhea" id="RHEA-COMP:11605"/>
        <dbReference type="ChEBI" id="CHEBI:15378"/>
        <dbReference type="ChEBI" id="CHEBI:30013"/>
        <dbReference type="ChEBI" id="CHEBI:30616"/>
        <dbReference type="ChEBI" id="CHEBI:61977"/>
        <dbReference type="ChEBI" id="CHEBI:456216"/>
        <dbReference type="EC" id="2.7.11.1"/>
    </reaction>
</comment>
<dbReference type="InterPro" id="IPR016024">
    <property type="entry name" value="ARM-type_fold"/>
</dbReference>
<keyword evidence="4" id="KW-0547">Nucleotide-binding</keyword>
<dbReference type="AlphaFoldDB" id="A0A6I9HHE3"/>
<evidence type="ECO:0000256" key="8">
    <source>
        <dbReference type="ARBA" id="ARBA00048679"/>
    </source>
</evidence>
<dbReference type="SMART" id="SM00185">
    <property type="entry name" value="ARM"/>
    <property type="match status" value="2"/>
</dbReference>
<dbReference type="SUPFAM" id="SSF48371">
    <property type="entry name" value="ARM repeat"/>
    <property type="match status" value="1"/>
</dbReference>
<dbReference type="FunFam" id="1.10.510.10:FF:001115">
    <property type="entry name" value="Serine/threonine kinase like domain containing 1"/>
    <property type="match status" value="1"/>
</dbReference>